<evidence type="ECO:0000313" key="3">
    <source>
        <dbReference type="Proteomes" id="UP001055247"/>
    </source>
</evidence>
<feature type="chain" id="PRO_5043562629" evidence="1">
    <location>
        <begin position="30"/>
        <end position="94"/>
    </location>
</feature>
<dbReference type="AlphaFoldDB" id="A0AAV4ZSR8"/>
<name>A0AAV4ZSR8_9HYPH</name>
<comment type="caution">
    <text evidence="2">The sequence shown here is derived from an EMBL/GenBank/DDBJ whole genome shotgun (WGS) entry which is preliminary data.</text>
</comment>
<evidence type="ECO:0000313" key="2">
    <source>
        <dbReference type="EMBL" id="GJD91247.1"/>
    </source>
</evidence>
<evidence type="ECO:0000256" key="1">
    <source>
        <dbReference type="SAM" id="SignalP"/>
    </source>
</evidence>
<sequence length="94" mass="10052">MKSRLLRERARLVLLAALAAGATTFPIHAADGTLGQARQRVEIGAEIWRLRPSQSSAPVPGGLPNAVTRTGAAAEIPQARRTVRMVYPALVEAR</sequence>
<proteinExistence type="predicted"/>
<gene>
    <name evidence="2" type="ORF">BHAOGJBA_4795</name>
</gene>
<organism evidence="2 3">
    <name type="scientific">Methylobacterium hispanicum</name>
    <dbReference type="NCBI Taxonomy" id="270350"/>
    <lineage>
        <taxon>Bacteria</taxon>
        <taxon>Pseudomonadati</taxon>
        <taxon>Pseudomonadota</taxon>
        <taxon>Alphaproteobacteria</taxon>
        <taxon>Hyphomicrobiales</taxon>
        <taxon>Methylobacteriaceae</taxon>
        <taxon>Methylobacterium</taxon>
    </lineage>
</organism>
<reference evidence="2" key="2">
    <citation type="submission" date="2021-08" db="EMBL/GenBank/DDBJ databases">
        <authorList>
            <person name="Tani A."/>
            <person name="Ola A."/>
            <person name="Ogura Y."/>
            <person name="Katsura K."/>
            <person name="Hayashi T."/>
        </authorList>
    </citation>
    <scope>NUCLEOTIDE SEQUENCE</scope>
    <source>
        <strain evidence="2">DSM 16372</strain>
    </source>
</reference>
<dbReference type="RefSeq" id="WP_156453489.1">
    <property type="nucleotide sequence ID" value="NZ_BPQO01000025.1"/>
</dbReference>
<dbReference type="Proteomes" id="UP001055247">
    <property type="component" value="Unassembled WGS sequence"/>
</dbReference>
<keyword evidence="1" id="KW-0732">Signal</keyword>
<protein>
    <submittedName>
        <fullName evidence="2">Uncharacterized protein</fullName>
    </submittedName>
</protein>
<feature type="signal peptide" evidence="1">
    <location>
        <begin position="1"/>
        <end position="29"/>
    </location>
</feature>
<accession>A0AAV4ZSR8</accession>
<dbReference type="EMBL" id="BPQO01000025">
    <property type="protein sequence ID" value="GJD91247.1"/>
    <property type="molecule type" value="Genomic_DNA"/>
</dbReference>
<reference evidence="2" key="1">
    <citation type="journal article" date="2016" name="Front. Microbiol.">
        <title>Genome Sequence of the Piezophilic, Mesophilic Sulfate-Reducing Bacterium Desulfovibrio indicus J2T.</title>
        <authorList>
            <person name="Cao J."/>
            <person name="Maignien L."/>
            <person name="Shao Z."/>
            <person name="Alain K."/>
            <person name="Jebbar M."/>
        </authorList>
    </citation>
    <scope>NUCLEOTIDE SEQUENCE</scope>
    <source>
        <strain evidence="2">DSM 16372</strain>
    </source>
</reference>
<keyword evidence="3" id="KW-1185">Reference proteome</keyword>